<dbReference type="Proteomes" id="UP000000593">
    <property type="component" value="Chromosome 1"/>
</dbReference>
<evidence type="ECO:0008006" key="4">
    <source>
        <dbReference type="Google" id="ProtNLM"/>
    </source>
</evidence>
<keyword evidence="1" id="KW-1133">Transmembrane helix</keyword>
<feature type="transmembrane region" description="Helical" evidence="1">
    <location>
        <begin position="12"/>
        <end position="32"/>
    </location>
</feature>
<keyword evidence="1" id="KW-0472">Membrane</keyword>
<evidence type="ECO:0000313" key="2">
    <source>
        <dbReference type="EMBL" id="CAG20172.1"/>
    </source>
</evidence>
<dbReference type="AlphaFoldDB" id="Q6LRA4"/>
<dbReference type="STRING" id="298386.PBPRA1765"/>
<dbReference type="eggNOG" id="ENOG5033BZN">
    <property type="taxonomic scope" value="Bacteria"/>
</dbReference>
<dbReference type="InterPro" id="IPR021363">
    <property type="entry name" value="DUF2835"/>
</dbReference>
<organism evidence="2 3">
    <name type="scientific">Photobacterium profundum (strain SS9)</name>
    <dbReference type="NCBI Taxonomy" id="298386"/>
    <lineage>
        <taxon>Bacteria</taxon>
        <taxon>Pseudomonadati</taxon>
        <taxon>Pseudomonadota</taxon>
        <taxon>Gammaproteobacteria</taxon>
        <taxon>Vibrionales</taxon>
        <taxon>Vibrionaceae</taxon>
        <taxon>Photobacterium</taxon>
    </lineage>
</organism>
<dbReference type="HOGENOM" id="CLU_185065_1_1_6"/>
<dbReference type="Pfam" id="PF11197">
    <property type="entry name" value="DUF2835"/>
    <property type="match status" value="1"/>
</dbReference>
<dbReference type="KEGG" id="ppr:PBPRA1765"/>
<gene>
    <name evidence="2" type="primary">VV12640</name>
    <name evidence="2" type="ordered locus">PBPRA1765</name>
</gene>
<dbReference type="EMBL" id="CR378668">
    <property type="protein sequence ID" value="CAG20172.1"/>
    <property type="molecule type" value="Genomic_DNA"/>
</dbReference>
<sequence>MIIYLSRLYDPLCFFLLFLYGAMTTYTFSMNISYQSYLNHYSGAASTVLVVTDSGLKLQLPASRFRPFLSQLGVRGRFRIVVNTQNKFEKIEQI</sequence>
<accession>Q6LRA4</accession>
<name>Q6LRA4_PHOPR</name>
<evidence type="ECO:0000256" key="1">
    <source>
        <dbReference type="SAM" id="Phobius"/>
    </source>
</evidence>
<keyword evidence="3" id="KW-1185">Reference proteome</keyword>
<protein>
    <recommendedName>
        <fullName evidence="4">DUF2835 domain-containing protein</fullName>
    </recommendedName>
</protein>
<keyword evidence="1" id="KW-0812">Transmembrane</keyword>
<evidence type="ECO:0000313" key="3">
    <source>
        <dbReference type="Proteomes" id="UP000000593"/>
    </source>
</evidence>
<reference evidence="3" key="1">
    <citation type="journal article" date="2005" name="Science">
        <title>Life at depth: Photobacterium profundum genome sequence and expression analysis.</title>
        <authorList>
            <person name="Vezzi A."/>
            <person name="Campanaro S."/>
            <person name="D'Angelo M."/>
            <person name="Simonato F."/>
            <person name="Vitulo N."/>
            <person name="Lauro F.M."/>
            <person name="Cestaro A."/>
            <person name="Malacrida G."/>
            <person name="Simionati B."/>
            <person name="Cannata N."/>
            <person name="Romualdi C."/>
            <person name="Bartlett D.H."/>
            <person name="Valle G."/>
        </authorList>
    </citation>
    <scope>NUCLEOTIDE SEQUENCE [LARGE SCALE GENOMIC DNA]</scope>
    <source>
        <strain evidence="3">ATCC BAA-1253 / SS9</strain>
    </source>
</reference>
<proteinExistence type="predicted"/>